<dbReference type="Pfam" id="PF07702">
    <property type="entry name" value="UTRA"/>
    <property type="match status" value="1"/>
</dbReference>
<dbReference type="PANTHER" id="PTHR44846:SF17">
    <property type="entry name" value="GNTR-FAMILY TRANSCRIPTIONAL REGULATOR"/>
    <property type="match status" value="1"/>
</dbReference>
<evidence type="ECO:0000313" key="6">
    <source>
        <dbReference type="Proteomes" id="UP000295573"/>
    </source>
</evidence>
<dbReference type="SUPFAM" id="SSF64288">
    <property type="entry name" value="Chorismate lyase-like"/>
    <property type="match status" value="1"/>
</dbReference>
<keyword evidence="2" id="KW-0238">DNA-binding</keyword>
<protein>
    <submittedName>
        <fullName evidence="5">GntR family transcriptional regulator</fullName>
    </submittedName>
</protein>
<evidence type="ECO:0000256" key="1">
    <source>
        <dbReference type="ARBA" id="ARBA00023015"/>
    </source>
</evidence>
<evidence type="ECO:0000313" key="5">
    <source>
        <dbReference type="EMBL" id="TCO47864.1"/>
    </source>
</evidence>
<dbReference type="GO" id="GO:0003700">
    <property type="term" value="F:DNA-binding transcription factor activity"/>
    <property type="evidence" value="ECO:0007669"/>
    <property type="project" value="InterPro"/>
</dbReference>
<dbReference type="RefSeq" id="WP_132149683.1">
    <property type="nucleotide sequence ID" value="NZ_SLWR01000005.1"/>
</dbReference>
<dbReference type="SMART" id="SM00345">
    <property type="entry name" value="HTH_GNTR"/>
    <property type="match status" value="1"/>
</dbReference>
<dbReference type="PRINTS" id="PR00035">
    <property type="entry name" value="HTHGNTR"/>
</dbReference>
<organism evidence="5 6">
    <name type="scientific">Kribbella antiqua</name>
    <dbReference type="NCBI Taxonomy" id="2512217"/>
    <lineage>
        <taxon>Bacteria</taxon>
        <taxon>Bacillati</taxon>
        <taxon>Actinomycetota</taxon>
        <taxon>Actinomycetes</taxon>
        <taxon>Propionibacteriales</taxon>
        <taxon>Kribbellaceae</taxon>
        <taxon>Kribbella</taxon>
    </lineage>
</organism>
<gene>
    <name evidence="5" type="ORF">EV646_105422</name>
</gene>
<dbReference type="InterPro" id="IPR000524">
    <property type="entry name" value="Tscrpt_reg_HTH_GntR"/>
</dbReference>
<sequence length="262" mass="29093">MAQSAPLYQRIAAELREQIRTGKIKAGERLPTEQDLMAAHDVSRNTVRLALGMLQNEGMVTSTPGRGTIVRERIMADYHATWAETRDRRASDQADAFQSEMAEQGRHAEYRDFAMSLEVAGPDFSNRLQVTEGDALVSRGFVRYADNQPLSIQVSYYPMDIAQQAGLVVPNDIPGGAIRAMAKVGHEEVGYRDEITARMPTPDEARKLQLGSGTPVIVYARTTFSDKRPLRLTLTTFASDRNRVIYELGDVRAYLAQEGAEA</sequence>
<comment type="caution">
    <text evidence="5">The sequence shown here is derived from an EMBL/GenBank/DDBJ whole genome shotgun (WGS) entry which is preliminary data.</text>
</comment>
<dbReference type="Pfam" id="PF00392">
    <property type="entry name" value="GntR"/>
    <property type="match status" value="1"/>
</dbReference>
<dbReference type="GO" id="GO:0003677">
    <property type="term" value="F:DNA binding"/>
    <property type="evidence" value="ECO:0007669"/>
    <property type="project" value="UniProtKB-KW"/>
</dbReference>
<dbReference type="SMART" id="SM00866">
    <property type="entry name" value="UTRA"/>
    <property type="match status" value="1"/>
</dbReference>
<dbReference type="PANTHER" id="PTHR44846">
    <property type="entry name" value="MANNOSYL-D-GLYCERATE TRANSPORT/METABOLISM SYSTEM REPRESSOR MNGR-RELATED"/>
    <property type="match status" value="1"/>
</dbReference>
<dbReference type="GO" id="GO:0045892">
    <property type="term" value="P:negative regulation of DNA-templated transcription"/>
    <property type="evidence" value="ECO:0007669"/>
    <property type="project" value="TreeGrafter"/>
</dbReference>
<dbReference type="InterPro" id="IPR036390">
    <property type="entry name" value="WH_DNA-bd_sf"/>
</dbReference>
<dbReference type="SUPFAM" id="SSF46785">
    <property type="entry name" value="Winged helix' DNA-binding domain"/>
    <property type="match status" value="1"/>
</dbReference>
<proteinExistence type="predicted"/>
<dbReference type="InterPro" id="IPR036388">
    <property type="entry name" value="WH-like_DNA-bd_sf"/>
</dbReference>
<accession>A0A4R2IRR4</accession>
<feature type="domain" description="HTH gntR-type" evidence="4">
    <location>
        <begin position="5"/>
        <end position="73"/>
    </location>
</feature>
<dbReference type="Gene3D" id="3.40.1410.10">
    <property type="entry name" value="Chorismate lyase-like"/>
    <property type="match status" value="1"/>
</dbReference>
<dbReference type="Proteomes" id="UP000295573">
    <property type="component" value="Unassembled WGS sequence"/>
</dbReference>
<dbReference type="OrthoDB" id="120836at2"/>
<dbReference type="InterPro" id="IPR011663">
    <property type="entry name" value="UTRA"/>
</dbReference>
<dbReference type="CDD" id="cd07377">
    <property type="entry name" value="WHTH_GntR"/>
    <property type="match status" value="1"/>
</dbReference>
<keyword evidence="3" id="KW-0804">Transcription</keyword>
<dbReference type="PROSITE" id="PS50949">
    <property type="entry name" value="HTH_GNTR"/>
    <property type="match status" value="1"/>
</dbReference>
<dbReference type="AlphaFoldDB" id="A0A4R2IRR4"/>
<keyword evidence="1" id="KW-0805">Transcription regulation</keyword>
<dbReference type="EMBL" id="SLWR01000005">
    <property type="protein sequence ID" value="TCO47864.1"/>
    <property type="molecule type" value="Genomic_DNA"/>
</dbReference>
<dbReference type="InterPro" id="IPR028978">
    <property type="entry name" value="Chorismate_lyase_/UTRA_dom_sf"/>
</dbReference>
<keyword evidence="6" id="KW-1185">Reference proteome</keyword>
<dbReference type="Gene3D" id="1.10.10.10">
    <property type="entry name" value="Winged helix-like DNA-binding domain superfamily/Winged helix DNA-binding domain"/>
    <property type="match status" value="1"/>
</dbReference>
<evidence type="ECO:0000256" key="3">
    <source>
        <dbReference type="ARBA" id="ARBA00023163"/>
    </source>
</evidence>
<evidence type="ECO:0000256" key="2">
    <source>
        <dbReference type="ARBA" id="ARBA00023125"/>
    </source>
</evidence>
<name>A0A4R2IRR4_9ACTN</name>
<dbReference type="InterPro" id="IPR050679">
    <property type="entry name" value="Bact_HTH_transcr_reg"/>
</dbReference>
<evidence type="ECO:0000259" key="4">
    <source>
        <dbReference type="PROSITE" id="PS50949"/>
    </source>
</evidence>
<reference evidence="5 6" key="1">
    <citation type="journal article" date="2015" name="Stand. Genomic Sci.">
        <title>Genomic Encyclopedia of Bacterial and Archaeal Type Strains, Phase III: the genomes of soil and plant-associated and newly described type strains.</title>
        <authorList>
            <person name="Whitman W.B."/>
            <person name="Woyke T."/>
            <person name="Klenk H.P."/>
            <person name="Zhou Y."/>
            <person name="Lilburn T.G."/>
            <person name="Beck B.J."/>
            <person name="De Vos P."/>
            <person name="Vandamme P."/>
            <person name="Eisen J.A."/>
            <person name="Garrity G."/>
            <person name="Hugenholtz P."/>
            <person name="Kyrpides N.C."/>
        </authorList>
    </citation>
    <scope>NUCLEOTIDE SEQUENCE [LARGE SCALE GENOMIC DNA]</scope>
    <source>
        <strain evidence="5 6">VKM Ac-2541</strain>
    </source>
</reference>